<dbReference type="EMBL" id="JACHHI010000008">
    <property type="protein sequence ID" value="MBB6478328.1"/>
    <property type="molecule type" value="Genomic_DNA"/>
</dbReference>
<dbReference type="Gene3D" id="1.20.58.220">
    <property type="entry name" value="Phosphate transport system protein phou homolog 2, domain 2"/>
    <property type="match status" value="1"/>
</dbReference>
<dbReference type="RefSeq" id="WP_159823368.1">
    <property type="nucleotide sequence ID" value="NZ_CABWNB010000006.1"/>
</dbReference>
<evidence type="ECO:0000256" key="1">
    <source>
        <dbReference type="ARBA" id="ARBA00008591"/>
    </source>
</evidence>
<dbReference type="GeneID" id="93486653"/>
<protein>
    <recommendedName>
        <fullName evidence="4">DUF47 domain-containing protein</fullName>
    </recommendedName>
</protein>
<dbReference type="PANTHER" id="PTHR37298">
    <property type="entry name" value="UPF0111 PROTEIN YKAA"/>
    <property type="match status" value="1"/>
</dbReference>
<dbReference type="Proteomes" id="UP000591941">
    <property type="component" value="Unassembled WGS sequence"/>
</dbReference>
<dbReference type="InterPro" id="IPR018445">
    <property type="entry name" value="Put_Phosphate_transp_reg"/>
</dbReference>
<organism evidence="2 3">
    <name type="scientific">Negativicoccus succinicivorans</name>
    <dbReference type="NCBI Taxonomy" id="620903"/>
    <lineage>
        <taxon>Bacteria</taxon>
        <taxon>Bacillati</taxon>
        <taxon>Bacillota</taxon>
        <taxon>Negativicutes</taxon>
        <taxon>Veillonellales</taxon>
        <taxon>Veillonellaceae</taxon>
        <taxon>Negativicoccus</taxon>
    </lineage>
</organism>
<keyword evidence="3" id="KW-1185">Reference proteome</keyword>
<comment type="caution">
    <text evidence="2">The sequence shown here is derived from an EMBL/GenBank/DDBJ whole genome shotgun (WGS) entry which is preliminary data.</text>
</comment>
<accession>A0A841R6D3</accession>
<proteinExistence type="inferred from homology"/>
<dbReference type="AlphaFoldDB" id="A0A841R6D3"/>
<evidence type="ECO:0000313" key="2">
    <source>
        <dbReference type="EMBL" id="MBB6478328.1"/>
    </source>
</evidence>
<gene>
    <name evidence="2" type="ORF">HNR45_001399</name>
</gene>
<reference evidence="2 3" key="1">
    <citation type="submission" date="2020-08" db="EMBL/GenBank/DDBJ databases">
        <title>Genomic Encyclopedia of Type Strains, Phase IV (KMG-IV): sequencing the most valuable type-strain genomes for metagenomic binning, comparative biology and taxonomic classification.</title>
        <authorList>
            <person name="Goeker M."/>
        </authorList>
    </citation>
    <scope>NUCLEOTIDE SEQUENCE [LARGE SCALE GENOMIC DNA]</scope>
    <source>
        <strain evidence="2 3">DSM 21255</strain>
    </source>
</reference>
<dbReference type="InterPro" id="IPR052912">
    <property type="entry name" value="UPF0111_domain"/>
</dbReference>
<dbReference type="PANTHER" id="PTHR37298:SF1">
    <property type="entry name" value="UPF0111 PROTEIN YKAA"/>
    <property type="match status" value="1"/>
</dbReference>
<sequence>MAFQLKPKEEKFFALLEKHAELGANAGKILYDCFANKIDSKDGLEEVQRLKREGAEVRSKTMERLQKTFITPIDREDIQSVIEQLDTALDEIKEIMDKMVMYHPGEPTPGAVAMAQIVAKCMDEIRKSVSYMRNLKGNYLKIEARSMKVSNLESQGDVYYHEEMAKLFTECTDPIHIIKWKEILSSMEEVVDECEILVNTFQRVVLKYA</sequence>
<evidence type="ECO:0000313" key="3">
    <source>
        <dbReference type="Proteomes" id="UP000591941"/>
    </source>
</evidence>
<dbReference type="InterPro" id="IPR038078">
    <property type="entry name" value="PhoU-like_sf"/>
</dbReference>
<dbReference type="OrthoDB" id="9797568at2"/>
<dbReference type="Pfam" id="PF01865">
    <property type="entry name" value="PhoU_div"/>
    <property type="match status" value="1"/>
</dbReference>
<comment type="similarity">
    <text evidence="1">Belongs to the UPF0111 family.</text>
</comment>
<name>A0A841R6D3_9FIRM</name>
<evidence type="ECO:0008006" key="4">
    <source>
        <dbReference type="Google" id="ProtNLM"/>
    </source>
</evidence>